<evidence type="ECO:0000313" key="15">
    <source>
        <dbReference type="EMBL" id="HER96283.1"/>
    </source>
</evidence>
<comment type="function">
    <text evidence="1">Thiol-specific peroxidase that catalyzes the reduction of hydrogen peroxide and organic hydroperoxides to water and alcohols, respectively. Plays a role in cell protection against oxidative stress by detoxifying peroxides and as sensor of hydrogen peroxide-mediated signaling events.</text>
</comment>
<dbReference type="PIRSF" id="PIRSF000239">
    <property type="entry name" value="AHPC"/>
    <property type="match status" value="1"/>
</dbReference>
<keyword evidence="7" id="KW-1015">Disulfide bond</keyword>
<evidence type="ECO:0000256" key="5">
    <source>
        <dbReference type="ARBA" id="ARBA00022862"/>
    </source>
</evidence>
<dbReference type="InterPro" id="IPR024706">
    <property type="entry name" value="Peroxiredoxin_AhpC-typ"/>
</dbReference>
<evidence type="ECO:0000256" key="12">
    <source>
        <dbReference type="ARBA" id="ARBA00049091"/>
    </source>
</evidence>
<evidence type="ECO:0000256" key="2">
    <source>
        <dbReference type="ARBA" id="ARBA00011245"/>
    </source>
</evidence>
<dbReference type="CDD" id="cd03017">
    <property type="entry name" value="PRX_BCP"/>
    <property type="match status" value="1"/>
</dbReference>
<keyword evidence="8" id="KW-0676">Redox-active center</keyword>
<evidence type="ECO:0000256" key="6">
    <source>
        <dbReference type="ARBA" id="ARBA00023002"/>
    </source>
</evidence>
<evidence type="ECO:0000256" key="3">
    <source>
        <dbReference type="ARBA" id="ARBA00013017"/>
    </source>
</evidence>
<dbReference type="Pfam" id="PF00578">
    <property type="entry name" value="AhpC-TSA"/>
    <property type="match status" value="1"/>
</dbReference>
<dbReference type="InterPro" id="IPR050924">
    <property type="entry name" value="Peroxiredoxin_BCP/PrxQ"/>
</dbReference>
<comment type="caution">
    <text evidence="15">The sequence shown here is derived from an EMBL/GenBank/DDBJ whole genome shotgun (WGS) entry which is preliminary data.</text>
</comment>
<evidence type="ECO:0000256" key="10">
    <source>
        <dbReference type="ARBA" id="ARBA00038489"/>
    </source>
</evidence>
<dbReference type="Gene3D" id="3.40.30.10">
    <property type="entry name" value="Glutaredoxin"/>
    <property type="match status" value="1"/>
</dbReference>
<dbReference type="EC" id="1.11.1.24" evidence="3"/>
<dbReference type="AlphaFoldDB" id="A0A7V2B104"/>
<gene>
    <name evidence="15" type="ORF">ENO59_07170</name>
</gene>
<dbReference type="GO" id="GO:0034599">
    <property type="term" value="P:cellular response to oxidative stress"/>
    <property type="evidence" value="ECO:0007669"/>
    <property type="project" value="TreeGrafter"/>
</dbReference>
<dbReference type="GO" id="GO:0008379">
    <property type="term" value="F:thioredoxin peroxidase activity"/>
    <property type="evidence" value="ECO:0007669"/>
    <property type="project" value="TreeGrafter"/>
</dbReference>
<comment type="subunit">
    <text evidence="2">Monomer.</text>
</comment>
<dbReference type="InterPro" id="IPR036249">
    <property type="entry name" value="Thioredoxin-like_sf"/>
</dbReference>
<keyword evidence="5" id="KW-0049">Antioxidant</keyword>
<evidence type="ECO:0000256" key="7">
    <source>
        <dbReference type="ARBA" id="ARBA00023157"/>
    </source>
</evidence>
<evidence type="ECO:0000256" key="1">
    <source>
        <dbReference type="ARBA" id="ARBA00003330"/>
    </source>
</evidence>
<dbReference type="InterPro" id="IPR000866">
    <property type="entry name" value="AhpC/TSA"/>
</dbReference>
<feature type="domain" description="Thioredoxin" evidence="14">
    <location>
        <begin position="2"/>
        <end position="153"/>
    </location>
</feature>
<dbReference type="EMBL" id="DSGB01000005">
    <property type="protein sequence ID" value="HER96283.1"/>
    <property type="molecule type" value="Genomic_DNA"/>
</dbReference>
<name>A0A7V2B104_RHOMR</name>
<evidence type="ECO:0000259" key="14">
    <source>
        <dbReference type="PROSITE" id="PS51352"/>
    </source>
</evidence>
<dbReference type="NCBIfam" id="NF006960">
    <property type="entry name" value="PRK09437.1"/>
    <property type="match status" value="1"/>
</dbReference>
<dbReference type="SUPFAM" id="SSF52833">
    <property type="entry name" value="Thioredoxin-like"/>
    <property type="match status" value="1"/>
</dbReference>
<comment type="similarity">
    <text evidence="10">Belongs to the peroxiredoxin family. BCP/PrxQ subfamily.</text>
</comment>
<keyword evidence="6 15" id="KW-0560">Oxidoreductase</keyword>
<feature type="active site" description="Cysteine sulfenic acid (-SOH) intermediate; for peroxidase activity" evidence="13">
    <location>
        <position position="44"/>
    </location>
</feature>
<dbReference type="InterPro" id="IPR013766">
    <property type="entry name" value="Thioredoxin_domain"/>
</dbReference>
<evidence type="ECO:0000256" key="11">
    <source>
        <dbReference type="ARBA" id="ARBA00042639"/>
    </source>
</evidence>
<dbReference type="PANTHER" id="PTHR42801">
    <property type="entry name" value="THIOREDOXIN-DEPENDENT PEROXIDE REDUCTASE"/>
    <property type="match status" value="1"/>
</dbReference>
<sequence length="153" mass="17123">MPEVGQRAPDFEGIDQHGRRIRLRDFLGKKVALYFYPKDDTPGCTKQACSLRDGYARLQAAGIVVLGVSADDASSHRRFAEKYGLPFSLIADPEANICRAYGVWGERTLYGRKFMGIQRTTFLIDEAGLVYAIIRRPKVAQHVDEVLQGFGVQ</sequence>
<reference evidence="15" key="1">
    <citation type="journal article" date="2020" name="mSystems">
        <title>Genome- and Community-Level Interaction Insights into Carbon Utilization and Element Cycling Functions of Hydrothermarchaeota in Hydrothermal Sediment.</title>
        <authorList>
            <person name="Zhou Z."/>
            <person name="Liu Y."/>
            <person name="Xu W."/>
            <person name="Pan J."/>
            <person name="Luo Z.H."/>
            <person name="Li M."/>
        </authorList>
    </citation>
    <scope>NUCLEOTIDE SEQUENCE [LARGE SCALE GENOMIC DNA]</scope>
    <source>
        <strain evidence="15">SpSt-143</strain>
    </source>
</reference>
<evidence type="ECO:0000256" key="9">
    <source>
        <dbReference type="ARBA" id="ARBA00032824"/>
    </source>
</evidence>
<dbReference type="GO" id="GO:0005737">
    <property type="term" value="C:cytoplasm"/>
    <property type="evidence" value="ECO:0007669"/>
    <property type="project" value="TreeGrafter"/>
</dbReference>
<proteinExistence type="inferred from homology"/>
<protein>
    <recommendedName>
        <fullName evidence="3">thioredoxin-dependent peroxiredoxin</fullName>
        <ecNumber evidence="3">1.11.1.24</ecNumber>
    </recommendedName>
    <alternativeName>
        <fullName evidence="9">Thioredoxin peroxidase</fullName>
    </alternativeName>
    <alternativeName>
        <fullName evidence="11">Thioredoxin-dependent peroxiredoxin Bcp</fullName>
    </alternativeName>
</protein>
<evidence type="ECO:0000256" key="13">
    <source>
        <dbReference type="PIRSR" id="PIRSR000239-1"/>
    </source>
</evidence>
<dbReference type="GO" id="GO:0045454">
    <property type="term" value="P:cell redox homeostasis"/>
    <property type="evidence" value="ECO:0007669"/>
    <property type="project" value="TreeGrafter"/>
</dbReference>
<dbReference type="FunFam" id="3.40.30.10:FF:000007">
    <property type="entry name" value="Thioredoxin-dependent thiol peroxidase"/>
    <property type="match status" value="1"/>
</dbReference>
<evidence type="ECO:0000256" key="8">
    <source>
        <dbReference type="ARBA" id="ARBA00023284"/>
    </source>
</evidence>
<accession>A0A7V2B104</accession>
<dbReference type="PROSITE" id="PS51352">
    <property type="entry name" value="THIOREDOXIN_2"/>
    <property type="match status" value="1"/>
</dbReference>
<comment type="catalytic activity">
    <reaction evidence="12">
        <text>a hydroperoxide + [thioredoxin]-dithiol = an alcohol + [thioredoxin]-disulfide + H2O</text>
        <dbReference type="Rhea" id="RHEA:62620"/>
        <dbReference type="Rhea" id="RHEA-COMP:10698"/>
        <dbReference type="Rhea" id="RHEA-COMP:10700"/>
        <dbReference type="ChEBI" id="CHEBI:15377"/>
        <dbReference type="ChEBI" id="CHEBI:29950"/>
        <dbReference type="ChEBI" id="CHEBI:30879"/>
        <dbReference type="ChEBI" id="CHEBI:35924"/>
        <dbReference type="ChEBI" id="CHEBI:50058"/>
        <dbReference type="EC" id="1.11.1.24"/>
    </reaction>
</comment>
<organism evidence="15">
    <name type="scientific">Rhodothermus marinus</name>
    <name type="common">Rhodothermus obamensis</name>
    <dbReference type="NCBI Taxonomy" id="29549"/>
    <lineage>
        <taxon>Bacteria</taxon>
        <taxon>Pseudomonadati</taxon>
        <taxon>Rhodothermota</taxon>
        <taxon>Rhodothermia</taxon>
        <taxon>Rhodothermales</taxon>
        <taxon>Rhodothermaceae</taxon>
        <taxon>Rhodothermus</taxon>
    </lineage>
</organism>
<dbReference type="PANTHER" id="PTHR42801:SF4">
    <property type="entry name" value="AHPC_TSA FAMILY PROTEIN"/>
    <property type="match status" value="1"/>
</dbReference>
<evidence type="ECO:0000256" key="4">
    <source>
        <dbReference type="ARBA" id="ARBA00022559"/>
    </source>
</evidence>
<keyword evidence="4 15" id="KW-0575">Peroxidase</keyword>